<feature type="compositionally biased region" description="Polar residues" evidence="1">
    <location>
        <begin position="524"/>
        <end position="541"/>
    </location>
</feature>
<gene>
    <name evidence="2" type="ORF">CBR_g1007</name>
</gene>
<sequence length="550" mass="61813">MEVLDQSAGAGQANGRMAVPPTRADIPMSDEDRMEILIAKCYEDGIIPEKFCHGEWVVEGGVRLFRVNTGLDTLVTSWLKERTVTVIFQGEARDLPLRIREDLVRAYENGWYRERVFDRSVKRGRIHGEGPNILSYVAKSGEVARWMIAKGEDKVVIRGIEYGMAFKPWMTKAELVERRRSEDVTNFWVMALRVPLRVMFHVESMVESAMGRIINSLPPEPDKSRPKLMNLKFELAREAEDRFEEELPIKLDDGEIYHIKFACKNTPWCDMCCWYFHTATEGCPRMGEFPLEQRGESEIQRNNERRRRGGEANGGQNRSIREATRDIHVGRGTTSGAGSSSHGNHRFGEVQPIRPQGLATHMQGGTPNVQRGSNFSSSQAHQVPPQGVWQQRQQQVLPSMNNQQAEIYQLQTLFQLLNQDPTLSTFLPMGNTAMPPTPTYQMSPQLFGNYQYMHAAVGYQGHTPSGQLNGQTLGPQRSFVPYQGQHTEQRGQVVYQGDGIGPGTDGVKEIHQVQAGDLHHDGNPSCSRDPSGSEMHISSPTYIPGGVEAH</sequence>
<proteinExistence type="predicted"/>
<reference evidence="2 3" key="1">
    <citation type="journal article" date="2018" name="Cell">
        <title>The Chara Genome: Secondary Complexity and Implications for Plant Terrestrialization.</title>
        <authorList>
            <person name="Nishiyama T."/>
            <person name="Sakayama H."/>
            <person name="Vries J.D."/>
            <person name="Buschmann H."/>
            <person name="Saint-Marcoux D."/>
            <person name="Ullrich K.K."/>
            <person name="Haas F.B."/>
            <person name="Vanderstraeten L."/>
            <person name="Becker D."/>
            <person name="Lang D."/>
            <person name="Vosolsobe S."/>
            <person name="Rombauts S."/>
            <person name="Wilhelmsson P.K.I."/>
            <person name="Janitza P."/>
            <person name="Kern R."/>
            <person name="Heyl A."/>
            <person name="Rumpler F."/>
            <person name="Villalobos L.I.A.C."/>
            <person name="Clay J.M."/>
            <person name="Skokan R."/>
            <person name="Toyoda A."/>
            <person name="Suzuki Y."/>
            <person name="Kagoshima H."/>
            <person name="Schijlen E."/>
            <person name="Tajeshwar N."/>
            <person name="Catarino B."/>
            <person name="Hetherington A.J."/>
            <person name="Saltykova A."/>
            <person name="Bonnot C."/>
            <person name="Breuninger H."/>
            <person name="Symeonidi A."/>
            <person name="Radhakrishnan G.V."/>
            <person name="Van Nieuwerburgh F."/>
            <person name="Deforce D."/>
            <person name="Chang C."/>
            <person name="Karol K.G."/>
            <person name="Hedrich R."/>
            <person name="Ulvskov P."/>
            <person name="Glockner G."/>
            <person name="Delwiche C.F."/>
            <person name="Petrasek J."/>
            <person name="Van de Peer Y."/>
            <person name="Friml J."/>
            <person name="Beilby M."/>
            <person name="Dolan L."/>
            <person name="Kohara Y."/>
            <person name="Sugano S."/>
            <person name="Fujiyama A."/>
            <person name="Delaux P.-M."/>
            <person name="Quint M."/>
            <person name="TheiBen G."/>
            <person name="Hagemann M."/>
            <person name="Harholt J."/>
            <person name="Dunand C."/>
            <person name="Zachgo S."/>
            <person name="Langdale J."/>
            <person name="Maumus F."/>
            <person name="Straeten D.V.D."/>
            <person name="Gould S.B."/>
            <person name="Rensing S.A."/>
        </authorList>
    </citation>
    <scope>NUCLEOTIDE SEQUENCE [LARGE SCALE GENOMIC DNA]</scope>
    <source>
        <strain evidence="2 3">S276</strain>
    </source>
</reference>
<dbReference type="Gramene" id="GBG67888">
    <property type="protein sequence ID" value="GBG67888"/>
    <property type="gene ID" value="CBR_g1007"/>
</dbReference>
<evidence type="ECO:0000313" key="2">
    <source>
        <dbReference type="EMBL" id="GBG67888.1"/>
    </source>
</evidence>
<dbReference type="STRING" id="69332.A0A388KCU8"/>
<name>A0A388KCU8_CHABU</name>
<dbReference type="AlphaFoldDB" id="A0A388KCU8"/>
<feature type="compositionally biased region" description="Basic and acidic residues" evidence="1">
    <location>
        <begin position="294"/>
        <end position="303"/>
    </location>
</feature>
<accession>A0A388KCU8</accession>
<dbReference type="EMBL" id="BFEA01000093">
    <property type="protein sequence ID" value="GBG67888.1"/>
    <property type="molecule type" value="Genomic_DNA"/>
</dbReference>
<feature type="compositionally biased region" description="Basic and acidic residues" evidence="1">
    <location>
        <begin position="319"/>
        <end position="329"/>
    </location>
</feature>
<keyword evidence="3" id="KW-1185">Reference proteome</keyword>
<comment type="caution">
    <text evidence="2">The sequence shown here is derived from an EMBL/GenBank/DDBJ whole genome shotgun (WGS) entry which is preliminary data.</text>
</comment>
<protein>
    <submittedName>
        <fullName evidence="2">Uncharacterized protein</fullName>
    </submittedName>
</protein>
<organism evidence="2 3">
    <name type="scientific">Chara braunii</name>
    <name type="common">Braun's stonewort</name>
    <dbReference type="NCBI Taxonomy" id="69332"/>
    <lineage>
        <taxon>Eukaryota</taxon>
        <taxon>Viridiplantae</taxon>
        <taxon>Streptophyta</taxon>
        <taxon>Charophyceae</taxon>
        <taxon>Charales</taxon>
        <taxon>Characeae</taxon>
        <taxon>Chara</taxon>
    </lineage>
</organism>
<feature type="region of interest" description="Disordered" evidence="1">
    <location>
        <begin position="294"/>
        <end position="346"/>
    </location>
</feature>
<feature type="region of interest" description="Disordered" evidence="1">
    <location>
        <begin position="1"/>
        <end position="25"/>
    </location>
</feature>
<evidence type="ECO:0000256" key="1">
    <source>
        <dbReference type="SAM" id="MobiDB-lite"/>
    </source>
</evidence>
<dbReference type="Proteomes" id="UP000265515">
    <property type="component" value="Unassembled WGS sequence"/>
</dbReference>
<feature type="compositionally biased region" description="Low complexity" evidence="1">
    <location>
        <begin position="330"/>
        <end position="342"/>
    </location>
</feature>
<feature type="region of interest" description="Disordered" evidence="1">
    <location>
        <begin position="515"/>
        <end position="550"/>
    </location>
</feature>
<evidence type="ECO:0000313" key="3">
    <source>
        <dbReference type="Proteomes" id="UP000265515"/>
    </source>
</evidence>